<reference evidence="1" key="1">
    <citation type="journal article" date="2021" name="Genome Biol. Evol.">
        <title>The assembled and annotated genome of the fairy-ring fungus Marasmius oreades.</title>
        <authorList>
            <person name="Hiltunen M."/>
            <person name="Ament-Velasquez S.L."/>
            <person name="Johannesson H."/>
        </authorList>
    </citation>
    <scope>NUCLEOTIDE SEQUENCE</scope>
    <source>
        <strain evidence="1">03SP1</strain>
    </source>
</reference>
<dbReference type="GeneID" id="66081223"/>
<keyword evidence="2" id="KW-1185">Reference proteome</keyword>
<evidence type="ECO:0000313" key="2">
    <source>
        <dbReference type="Proteomes" id="UP001049176"/>
    </source>
</evidence>
<proteinExistence type="predicted"/>
<comment type="caution">
    <text evidence="1">The sequence shown here is derived from an EMBL/GenBank/DDBJ whole genome shotgun (WGS) entry which is preliminary data.</text>
</comment>
<evidence type="ECO:0000313" key="1">
    <source>
        <dbReference type="EMBL" id="KAG7088123.1"/>
    </source>
</evidence>
<dbReference type="RefSeq" id="XP_043004594.1">
    <property type="nucleotide sequence ID" value="XM_043157227.1"/>
</dbReference>
<name>A0A9P7RS76_9AGAR</name>
<dbReference type="Proteomes" id="UP001049176">
    <property type="component" value="Chromosome 8"/>
</dbReference>
<dbReference type="KEGG" id="more:E1B28_012148"/>
<accession>A0A9P7RS76</accession>
<dbReference type="OrthoDB" id="434972at2759"/>
<organism evidence="1 2">
    <name type="scientific">Marasmius oreades</name>
    <name type="common">fairy-ring Marasmius</name>
    <dbReference type="NCBI Taxonomy" id="181124"/>
    <lineage>
        <taxon>Eukaryota</taxon>
        <taxon>Fungi</taxon>
        <taxon>Dikarya</taxon>
        <taxon>Basidiomycota</taxon>
        <taxon>Agaricomycotina</taxon>
        <taxon>Agaricomycetes</taxon>
        <taxon>Agaricomycetidae</taxon>
        <taxon>Agaricales</taxon>
        <taxon>Marasmiineae</taxon>
        <taxon>Marasmiaceae</taxon>
        <taxon>Marasmius</taxon>
    </lineage>
</organism>
<dbReference type="EMBL" id="CM032188">
    <property type="protein sequence ID" value="KAG7088123.1"/>
    <property type="molecule type" value="Genomic_DNA"/>
</dbReference>
<gene>
    <name evidence="1" type="ORF">E1B28_012148</name>
</gene>
<protein>
    <submittedName>
        <fullName evidence="1">Uncharacterized protein</fullName>
    </submittedName>
</protein>
<dbReference type="AlphaFoldDB" id="A0A9P7RS76"/>
<sequence>MRLRWIMFAINVAFSYSMGRGVLYTTLFLTIAEYLCNDIASRTCVMYSAMVDLSLERHSLLHTFELDGIAVHAAAHLYSPPSTRKTSPTAKDTVKREGRLCQTCSLKELEFTSPQSLLPGQ</sequence>